<comment type="subcellular location">
    <subcellularLocation>
        <location evidence="2">Golgi apparatus membrane</location>
        <topology evidence="2">Multi-pass membrane protein</topology>
    </subcellularLocation>
</comment>
<dbReference type="GO" id="GO:0000139">
    <property type="term" value="C:Golgi membrane"/>
    <property type="evidence" value="ECO:0007669"/>
    <property type="project" value="UniProtKB-SubCell"/>
</dbReference>
<comment type="function">
    <text evidence="1">Golgi membrane protein involved in vesicular trafficking and spindle migration.</text>
</comment>
<keyword evidence="14" id="KW-1185">Reference proteome</keyword>
<feature type="domain" description="VTT" evidence="12">
    <location>
        <begin position="171"/>
        <end position="280"/>
    </location>
</feature>
<feature type="transmembrane region" description="Helical" evidence="11">
    <location>
        <begin position="183"/>
        <end position="205"/>
    </location>
</feature>
<protein>
    <recommendedName>
        <fullName evidence="4">Golgi apparatus membrane protein TVP38</fullName>
    </recommendedName>
    <alternativeName>
        <fullName evidence="5">Golgi apparatus membrane protein tvp38</fullName>
    </alternativeName>
</protein>
<feature type="transmembrane region" description="Helical" evidence="11">
    <location>
        <begin position="31"/>
        <end position="52"/>
    </location>
</feature>
<evidence type="ECO:0000256" key="3">
    <source>
        <dbReference type="ARBA" id="ARBA00008640"/>
    </source>
</evidence>
<evidence type="ECO:0000259" key="12">
    <source>
        <dbReference type="Pfam" id="PF09335"/>
    </source>
</evidence>
<feature type="compositionally biased region" description="Basic and acidic residues" evidence="10">
    <location>
        <begin position="422"/>
        <end position="432"/>
    </location>
</feature>
<keyword evidence="9 11" id="KW-0472">Membrane</keyword>
<reference evidence="14" key="1">
    <citation type="submission" date="2015-02" db="EMBL/GenBank/DDBJ databases">
        <authorList>
            <person name="Gon?alves P."/>
        </authorList>
    </citation>
    <scope>NUCLEOTIDE SEQUENCE [LARGE SCALE GENOMIC DNA]</scope>
</reference>
<evidence type="ECO:0000256" key="11">
    <source>
        <dbReference type="SAM" id="Phobius"/>
    </source>
</evidence>
<accession>A0A0D6EGI8</accession>
<evidence type="ECO:0000256" key="8">
    <source>
        <dbReference type="ARBA" id="ARBA00023034"/>
    </source>
</evidence>
<feature type="compositionally biased region" description="Acidic residues" evidence="10">
    <location>
        <begin position="435"/>
        <end position="446"/>
    </location>
</feature>
<dbReference type="EMBL" id="CENE01000001">
    <property type="protein sequence ID" value="CEQ38898.1"/>
    <property type="molecule type" value="Genomic_DNA"/>
</dbReference>
<sequence length="494" mass="54702">MDHVHRALDHAFTLRDRAIDRYHALNPTGKAMLWVWVALHFVFAAVFYFVGWENIFACQSSRESPLHSLERSPFPLTETGLAGLADNIRELPYGWAILSGVIVVRLAFPGLLLSLLPLTCPSLPSFLPLSLPDPAGPPPLSHSPCTHRLELPCPKKVTSLPPLIGYGTAQTLVGFAYGVHPGWLISSFSCLVGGVFSFLLVRRLVGVFAPYIHKDKTFQALSQAVRVKGLPLIILLRLCPFPYPYSNAFFASVETVTLLQFFLATLTITPKLLLHVFVGHRTYLFASPEHRSKMDPLSKWLKCVSSPSWPLPLGSHPDEESLTLRLLRGNSGAFMVVGTLLGAATSWYLYKLTMRYVEEASGASEHDLEAGLLDDVDELLLSSRSRESETEEEELAPGSAGEEEPVRRTATLVDTASGDLEGEQRDGGRRATNELWEETFSDFDDESQQRRVEEEEGAKDGRRDSMAWGLDDPELESFGDENGHGASSIDKRLD</sequence>
<feature type="transmembrane region" description="Helical" evidence="11">
    <location>
        <begin position="93"/>
        <end position="116"/>
    </location>
</feature>
<gene>
    <name evidence="13" type="primary">SPOSA6832_00370</name>
</gene>
<feature type="compositionally biased region" description="Basic and acidic residues" evidence="10">
    <location>
        <begin position="447"/>
        <end position="465"/>
    </location>
</feature>
<feature type="region of interest" description="Disordered" evidence="10">
    <location>
        <begin position="383"/>
        <end position="494"/>
    </location>
</feature>
<dbReference type="PANTHER" id="PTHR47549">
    <property type="entry name" value="GOLGI APPARATUS MEMBRANE PROTEIN TVP38-RELATED"/>
    <property type="match status" value="1"/>
</dbReference>
<evidence type="ECO:0000313" key="13">
    <source>
        <dbReference type="EMBL" id="CEQ38898.1"/>
    </source>
</evidence>
<evidence type="ECO:0000256" key="10">
    <source>
        <dbReference type="SAM" id="MobiDB-lite"/>
    </source>
</evidence>
<evidence type="ECO:0000256" key="6">
    <source>
        <dbReference type="ARBA" id="ARBA00022692"/>
    </source>
</evidence>
<feature type="transmembrane region" description="Helical" evidence="11">
    <location>
        <begin position="249"/>
        <end position="274"/>
    </location>
</feature>
<keyword evidence="7 11" id="KW-1133">Transmembrane helix</keyword>
<keyword evidence="6 11" id="KW-0812">Transmembrane</keyword>
<dbReference type="InterPro" id="IPR032816">
    <property type="entry name" value="VTT_dom"/>
</dbReference>
<name>A0A0D6EGI8_SPOSA</name>
<dbReference type="GO" id="GO:0000022">
    <property type="term" value="P:mitotic spindle elongation"/>
    <property type="evidence" value="ECO:0007669"/>
    <property type="project" value="TreeGrafter"/>
</dbReference>
<evidence type="ECO:0000256" key="2">
    <source>
        <dbReference type="ARBA" id="ARBA00004653"/>
    </source>
</evidence>
<evidence type="ECO:0000313" key="14">
    <source>
        <dbReference type="Proteomes" id="UP000243876"/>
    </source>
</evidence>
<dbReference type="AlphaFoldDB" id="A0A0D6EGI8"/>
<dbReference type="Proteomes" id="UP000243876">
    <property type="component" value="Unassembled WGS sequence"/>
</dbReference>
<evidence type="ECO:0000256" key="9">
    <source>
        <dbReference type="ARBA" id="ARBA00023136"/>
    </source>
</evidence>
<dbReference type="OrthoDB" id="166803at2759"/>
<proteinExistence type="inferred from homology"/>
<evidence type="ECO:0000256" key="7">
    <source>
        <dbReference type="ARBA" id="ARBA00022989"/>
    </source>
</evidence>
<dbReference type="InterPro" id="IPR051076">
    <property type="entry name" value="Golgi_membrane_TVP38/TMEM64"/>
</dbReference>
<organism evidence="13 14">
    <name type="scientific">Sporidiobolus salmonicolor</name>
    <name type="common">Yeast-like fungus</name>
    <name type="synonym">Sporobolomyces salmonicolor</name>
    <dbReference type="NCBI Taxonomy" id="5005"/>
    <lineage>
        <taxon>Eukaryota</taxon>
        <taxon>Fungi</taxon>
        <taxon>Dikarya</taxon>
        <taxon>Basidiomycota</taxon>
        <taxon>Pucciniomycotina</taxon>
        <taxon>Microbotryomycetes</taxon>
        <taxon>Sporidiobolales</taxon>
        <taxon>Sporidiobolaceae</taxon>
        <taxon>Sporobolomyces</taxon>
    </lineage>
</organism>
<comment type="similarity">
    <text evidence="3">Belongs to the TVP38/TMEM64 family.</text>
</comment>
<keyword evidence="8" id="KW-0333">Golgi apparatus</keyword>
<evidence type="ECO:0000256" key="5">
    <source>
        <dbReference type="ARBA" id="ARBA00020673"/>
    </source>
</evidence>
<dbReference type="PANTHER" id="PTHR47549:SF1">
    <property type="entry name" value="GOLGI APPARATUS MEMBRANE PROTEIN TVP38"/>
    <property type="match status" value="1"/>
</dbReference>
<dbReference type="GO" id="GO:0016192">
    <property type="term" value="P:vesicle-mediated transport"/>
    <property type="evidence" value="ECO:0007669"/>
    <property type="project" value="TreeGrafter"/>
</dbReference>
<evidence type="ECO:0000256" key="1">
    <source>
        <dbReference type="ARBA" id="ARBA00002978"/>
    </source>
</evidence>
<evidence type="ECO:0000256" key="4">
    <source>
        <dbReference type="ARBA" id="ARBA00013533"/>
    </source>
</evidence>
<dbReference type="Pfam" id="PF09335">
    <property type="entry name" value="VTT_dom"/>
    <property type="match status" value="1"/>
</dbReference>
<feature type="transmembrane region" description="Helical" evidence="11">
    <location>
        <begin position="332"/>
        <end position="350"/>
    </location>
</feature>